<dbReference type="GO" id="GO:0005737">
    <property type="term" value="C:cytoplasm"/>
    <property type="evidence" value="ECO:0007669"/>
    <property type="project" value="UniProtKB-SubCell"/>
</dbReference>
<evidence type="ECO:0000256" key="5">
    <source>
        <dbReference type="ARBA" id="ARBA00022801"/>
    </source>
</evidence>
<dbReference type="PROSITE" id="PS51194">
    <property type="entry name" value="HELICASE_CTER"/>
    <property type="match status" value="1"/>
</dbReference>
<keyword evidence="6" id="KW-0347">Helicase</keyword>
<keyword evidence="8 14" id="KW-0238">DNA-binding</keyword>
<name>A0A4D6XXF0_9GAMM</name>
<evidence type="ECO:0000256" key="14">
    <source>
        <dbReference type="HAMAP-Rule" id="MF_00969"/>
    </source>
</evidence>
<dbReference type="FunFam" id="3.40.50.300:FF:000300">
    <property type="entry name" value="Transcription-repair-coupling factor"/>
    <property type="match status" value="1"/>
</dbReference>
<evidence type="ECO:0000256" key="13">
    <source>
        <dbReference type="ARBA" id="ARBA00070128"/>
    </source>
</evidence>
<dbReference type="CDD" id="cd17991">
    <property type="entry name" value="DEXHc_TRCF"/>
    <property type="match status" value="1"/>
</dbReference>
<comment type="similarity">
    <text evidence="11 14">In the N-terminal section; belongs to the UvrB family.</text>
</comment>
<reference evidence="17 18" key="2">
    <citation type="submission" date="2019-05" db="EMBL/GenBank/DDBJ databases">
        <title>Genome evolution of the obligate endosymbiont Buchnera aphidicola.</title>
        <authorList>
            <person name="Moran N.A."/>
        </authorList>
    </citation>
    <scope>NUCLEOTIDE SEQUENCE [LARGE SCALE GENOMIC DNA]</scope>
    <source>
        <strain evidence="17 18">Lps</strain>
    </source>
</reference>
<evidence type="ECO:0000256" key="6">
    <source>
        <dbReference type="ARBA" id="ARBA00022806"/>
    </source>
</evidence>
<evidence type="ECO:0000259" key="15">
    <source>
        <dbReference type="PROSITE" id="PS51192"/>
    </source>
</evidence>
<dbReference type="Pfam" id="PF02559">
    <property type="entry name" value="CarD_TRCF_RID"/>
    <property type="match status" value="1"/>
</dbReference>
<evidence type="ECO:0000256" key="7">
    <source>
        <dbReference type="ARBA" id="ARBA00022840"/>
    </source>
</evidence>
<protein>
    <recommendedName>
        <fullName evidence="13 14">Transcription-repair-coupling factor</fullName>
        <shortName evidence="14">TRCF</shortName>
        <ecNumber evidence="14">3.6.4.-</ecNumber>
    </recommendedName>
</protein>
<dbReference type="GO" id="GO:0003684">
    <property type="term" value="F:damaged DNA binding"/>
    <property type="evidence" value="ECO:0007669"/>
    <property type="project" value="InterPro"/>
</dbReference>
<dbReference type="Gene3D" id="3.40.50.11140">
    <property type="match status" value="1"/>
</dbReference>
<dbReference type="Proteomes" id="UP000298564">
    <property type="component" value="Chromosome"/>
</dbReference>
<dbReference type="GO" id="GO:0005524">
    <property type="term" value="F:ATP binding"/>
    <property type="evidence" value="ECO:0007669"/>
    <property type="project" value="UniProtKB-UniRule"/>
</dbReference>
<evidence type="ECO:0000259" key="16">
    <source>
        <dbReference type="PROSITE" id="PS51194"/>
    </source>
</evidence>
<dbReference type="Gene3D" id="3.90.1150.50">
    <property type="entry name" value="Transcription-repair-coupling factor, D7 domain"/>
    <property type="match status" value="1"/>
</dbReference>
<dbReference type="EMBL" id="CP034870">
    <property type="protein sequence ID" value="QCI22156.1"/>
    <property type="molecule type" value="Genomic_DNA"/>
</dbReference>
<dbReference type="InterPro" id="IPR037235">
    <property type="entry name" value="TRCF-like_C_D7"/>
</dbReference>
<dbReference type="NCBIfam" id="TIGR00580">
    <property type="entry name" value="mfd"/>
    <property type="match status" value="1"/>
</dbReference>
<dbReference type="SUPFAM" id="SSF52540">
    <property type="entry name" value="P-loop containing nucleoside triphosphate hydrolases"/>
    <property type="match status" value="3"/>
</dbReference>
<evidence type="ECO:0000256" key="4">
    <source>
        <dbReference type="ARBA" id="ARBA00022763"/>
    </source>
</evidence>
<comment type="function">
    <text evidence="10 14">Couples transcription and DNA repair by recognizing RNA polymerase (RNAP) stalled at DNA lesions. Mediates ATP-dependent release of RNAP and its truncated transcript from the DNA, and recruitment of nucleotide excision repair machinery to the damaged site.</text>
</comment>
<dbReference type="Gene3D" id="2.40.10.170">
    <property type="match status" value="1"/>
</dbReference>
<keyword evidence="9 14" id="KW-0234">DNA repair</keyword>
<dbReference type="InterPro" id="IPR048635">
    <property type="entry name" value="MFD_D3"/>
</dbReference>
<dbReference type="FunFam" id="3.40.50.300:FF:000546">
    <property type="entry name" value="Transcription-repair-coupling factor"/>
    <property type="match status" value="1"/>
</dbReference>
<evidence type="ECO:0000256" key="1">
    <source>
        <dbReference type="ARBA" id="ARBA00004496"/>
    </source>
</evidence>
<dbReference type="Pfam" id="PF03461">
    <property type="entry name" value="TRCF"/>
    <property type="match status" value="1"/>
</dbReference>
<comment type="subcellular location">
    <subcellularLocation>
        <location evidence="1 14">Cytoplasm</location>
    </subcellularLocation>
</comment>
<dbReference type="PANTHER" id="PTHR47964">
    <property type="entry name" value="ATP-DEPENDENT DNA HELICASE HOMOLOG RECG, CHLOROPLASTIC"/>
    <property type="match status" value="1"/>
</dbReference>
<dbReference type="GO" id="GO:0006355">
    <property type="term" value="P:regulation of DNA-templated transcription"/>
    <property type="evidence" value="ECO:0007669"/>
    <property type="project" value="UniProtKB-UniRule"/>
</dbReference>
<dbReference type="RefSeq" id="WP_158355997.1">
    <property type="nucleotide sequence ID" value="NZ_CP034870.1"/>
</dbReference>
<dbReference type="InterPro" id="IPR036101">
    <property type="entry name" value="CarD-like/TRCF_RID_sf"/>
</dbReference>
<dbReference type="SUPFAM" id="SSF143517">
    <property type="entry name" value="TRCF domain-like"/>
    <property type="match status" value="1"/>
</dbReference>
<dbReference type="GO" id="GO:0003678">
    <property type="term" value="F:DNA helicase activity"/>
    <property type="evidence" value="ECO:0007669"/>
    <property type="project" value="TreeGrafter"/>
</dbReference>
<dbReference type="GO" id="GO:0000716">
    <property type="term" value="P:transcription-coupled nucleotide-excision repair, DNA damage recognition"/>
    <property type="evidence" value="ECO:0007669"/>
    <property type="project" value="UniProtKB-UniRule"/>
</dbReference>
<dbReference type="InterPro" id="IPR004576">
    <property type="entry name" value="Mfd"/>
</dbReference>
<keyword evidence="2 14" id="KW-0963">Cytoplasm</keyword>
<dbReference type="InterPro" id="IPR027417">
    <property type="entry name" value="P-loop_NTPase"/>
</dbReference>
<dbReference type="PROSITE" id="PS51192">
    <property type="entry name" value="HELICASE_ATP_BIND_1"/>
    <property type="match status" value="1"/>
</dbReference>
<reference evidence="17 18" key="1">
    <citation type="submission" date="2018-12" db="EMBL/GenBank/DDBJ databases">
        <authorList>
            <person name="Chong R.A."/>
        </authorList>
    </citation>
    <scope>NUCLEOTIDE SEQUENCE [LARGE SCALE GENOMIC DNA]</scope>
    <source>
        <strain evidence="17 18">Lps</strain>
    </source>
</reference>
<organism evidence="17 18">
    <name type="scientific">Buchnera aphidicola</name>
    <name type="common">Lipaphis pseudobrassicae</name>
    <dbReference type="NCBI Taxonomy" id="1258543"/>
    <lineage>
        <taxon>Bacteria</taxon>
        <taxon>Pseudomonadati</taxon>
        <taxon>Pseudomonadota</taxon>
        <taxon>Gammaproteobacteria</taxon>
        <taxon>Enterobacterales</taxon>
        <taxon>Erwiniaceae</taxon>
        <taxon>Buchnera</taxon>
    </lineage>
</organism>
<evidence type="ECO:0000256" key="2">
    <source>
        <dbReference type="ARBA" id="ARBA00022490"/>
    </source>
</evidence>
<feature type="domain" description="Helicase ATP-binding" evidence="15">
    <location>
        <begin position="279"/>
        <end position="440"/>
    </location>
</feature>
<evidence type="ECO:0000256" key="11">
    <source>
        <dbReference type="ARBA" id="ARBA00061104"/>
    </source>
</evidence>
<evidence type="ECO:0000256" key="10">
    <source>
        <dbReference type="ARBA" id="ARBA00055182"/>
    </source>
</evidence>
<dbReference type="OrthoDB" id="9804325at2"/>
<dbReference type="InterPro" id="IPR001650">
    <property type="entry name" value="Helicase_C-like"/>
</dbReference>
<dbReference type="InterPro" id="IPR005118">
    <property type="entry name" value="TRCF_C"/>
</dbReference>
<dbReference type="InterPro" id="IPR003711">
    <property type="entry name" value="CarD-like/TRCF_RID"/>
</dbReference>
<accession>A0A4D6XXF0</accession>
<dbReference type="SMART" id="SM01058">
    <property type="entry name" value="CarD_TRCF"/>
    <property type="match status" value="1"/>
</dbReference>
<sequence>MKIIKNQILKHKKNINYEYKKSPSLFDHINNKTNINELLSFLREFSGKILFSLNHGENSKKILNFLMSHNIIPKYIKNILDINENINYFYTTTEYEKEFIDNKNNLLFVYTKDLLQIIDNKKISNVRCNYSHLKDNRFPELIVGSPIIHIEHGVGRYQGLTTIKTASIQSEYLVITYAQGDKLYVPVAYLHLISPYTATSAENAPLHKLGGEEWNKTKQKINKIIYDHAAQLLNIYANRKSQKGFSFKKNEKNYQIFCKDCLFEITLDQKKVIKSVLMDMCNSIPMDRLICGDVGFGKTEVAMRAAFLSVSNSKQVAILVPTTLLANQHYENFKKRFSNWNFKIEILSRFQNQTKQNLIFKNTKNGQINILIGTHKLLLKKIEWCNLGLLIIDEEHRFGVNHKEEFKKRYSNIDILTLTATPIPRTLNMTMIGIKDLSIIKKPPAQRLAIKTFIKEYNPLLIRNTVLREISRGGQVYYIYNKVQNIINIAERLSKLIPEASIKISHGQMNNVDLKKVMNEFYNNEFNVLICTTIIESGIDIPRANTIIIENSDHFGLSQLHQLRGRIGRSNHQAYALFLVKSFKKITADAKKRLEAIASINNFGGGFSLSNQDLEIRGIGELLGKEQSGHVKSIGFSLYMKLLKNAVDLLKNGKNVSFKRLSKNPIEIKLYVSSLLPENYISNVNTRLFFYKKIASAKNEKEIEFIQDELINNFGKLPVFSNNLISIAKIRLIAYKIGIKLIKFNKDIGIIEFNKKNLVNTEYLLSIFKTQPDIWKMESSTKLRFLYNAADDDLRLSWMLNLLKNLKKKDSVLTKNQ</sequence>
<gene>
    <name evidence="14 17" type="primary">mfd</name>
    <name evidence="17" type="ORF">D9V70_01500</name>
</gene>
<keyword evidence="7 14" id="KW-0067">ATP-binding</keyword>
<dbReference type="SUPFAM" id="SSF141259">
    <property type="entry name" value="CarD-like"/>
    <property type="match status" value="1"/>
</dbReference>
<dbReference type="Pfam" id="PF21132">
    <property type="entry name" value="MFD_D3"/>
    <property type="match status" value="1"/>
</dbReference>
<dbReference type="InterPro" id="IPR011545">
    <property type="entry name" value="DEAD/DEAH_box_helicase_dom"/>
</dbReference>
<dbReference type="Pfam" id="PF00270">
    <property type="entry name" value="DEAD"/>
    <property type="match status" value="1"/>
</dbReference>
<dbReference type="EC" id="3.6.4.-" evidence="14"/>
<evidence type="ECO:0000256" key="8">
    <source>
        <dbReference type="ARBA" id="ARBA00023125"/>
    </source>
</evidence>
<feature type="domain" description="Helicase C-terminal" evidence="16">
    <location>
        <begin position="461"/>
        <end position="615"/>
    </location>
</feature>
<dbReference type="SMART" id="SM00982">
    <property type="entry name" value="TRCF"/>
    <property type="match status" value="1"/>
</dbReference>
<comment type="similarity">
    <text evidence="12 14">In the C-terminal section; belongs to the helicase family. RecG subfamily.</text>
</comment>
<dbReference type="Gene3D" id="3.40.50.300">
    <property type="entry name" value="P-loop containing nucleotide triphosphate hydrolases"/>
    <property type="match status" value="2"/>
</dbReference>
<dbReference type="GO" id="GO:0016787">
    <property type="term" value="F:hydrolase activity"/>
    <property type="evidence" value="ECO:0007669"/>
    <property type="project" value="UniProtKB-KW"/>
</dbReference>
<dbReference type="SMART" id="SM00487">
    <property type="entry name" value="DEXDc"/>
    <property type="match status" value="1"/>
</dbReference>
<dbReference type="InterPro" id="IPR014001">
    <property type="entry name" value="Helicase_ATP-bd"/>
</dbReference>
<keyword evidence="5 14" id="KW-0378">Hydrolase</keyword>
<dbReference type="InterPro" id="IPR047112">
    <property type="entry name" value="RecG/Mfd"/>
</dbReference>
<evidence type="ECO:0000313" key="17">
    <source>
        <dbReference type="EMBL" id="QCI22156.1"/>
    </source>
</evidence>
<keyword evidence="3 14" id="KW-0547">Nucleotide-binding</keyword>
<evidence type="ECO:0000256" key="12">
    <source>
        <dbReference type="ARBA" id="ARBA00061399"/>
    </source>
</evidence>
<dbReference type="HAMAP" id="MF_00969">
    <property type="entry name" value="TRCF"/>
    <property type="match status" value="1"/>
</dbReference>
<evidence type="ECO:0000313" key="18">
    <source>
        <dbReference type="Proteomes" id="UP000298564"/>
    </source>
</evidence>
<proteinExistence type="inferred from homology"/>
<dbReference type="AlphaFoldDB" id="A0A4D6XXF0"/>
<keyword evidence="4 14" id="KW-0227">DNA damage</keyword>
<dbReference type="SMART" id="SM00490">
    <property type="entry name" value="HELICc"/>
    <property type="match status" value="1"/>
</dbReference>
<dbReference type="PANTHER" id="PTHR47964:SF1">
    <property type="entry name" value="ATP-DEPENDENT DNA HELICASE HOMOLOG RECG, CHLOROPLASTIC"/>
    <property type="match status" value="1"/>
</dbReference>
<dbReference type="Pfam" id="PF00271">
    <property type="entry name" value="Helicase_C"/>
    <property type="match status" value="1"/>
</dbReference>
<evidence type="ECO:0000256" key="3">
    <source>
        <dbReference type="ARBA" id="ARBA00022741"/>
    </source>
</evidence>
<evidence type="ECO:0000256" key="9">
    <source>
        <dbReference type="ARBA" id="ARBA00023204"/>
    </source>
</evidence>